<proteinExistence type="predicted"/>
<dbReference type="Proteomes" id="UP000504632">
    <property type="component" value="Chromosome 1"/>
</dbReference>
<reference evidence="5" key="1">
    <citation type="submission" date="2025-08" db="UniProtKB">
        <authorList>
            <consortium name="RefSeq"/>
        </authorList>
    </citation>
    <scope>IDENTIFICATION</scope>
</reference>
<protein>
    <submittedName>
        <fullName evidence="5">Caldesmon</fullName>
    </submittedName>
</protein>
<dbReference type="AlphaFoldDB" id="A0A6J2WMQ6"/>
<dbReference type="PANTHER" id="PTHR38709">
    <property type="entry name" value="SI:CH73-193C12.2-RELATED"/>
    <property type="match status" value="1"/>
</dbReference>
<evidence type="ECO:0000313" key="4">
    <source>
        <dbReference type="Proteomes" id="UP000504632"/>
    </source>
</evidence>
<keyword evidence="1" id="KW-0175">Coiled coil</keyword>
<dbReference type="PANTHER" id="PTHR38709:SF1">
    <property type="entry name" value="DREBRIN"/>
    <property type="match status" value="1"/>
</dbReference>
<feature type="region of interest" description="Disordered" evidence="2">
    <location>
        <begin position="276"/>
        <end position="299"/>
    </location>
</feature>
<dbReference type="FunCoup" id="A0A6J2WMQ6">
    <property type="interactions" value="4"/>
</dbReference>
<evidence type="ECO:0000259" key="3">
    <source>
        <dbReference type="Pfam" id="PF13837"/>
    </source>
</evidence>
<evidence type="ECO:0000256" key="1">
    <source>
        <dbReference type="SAM" id="Coils"/>
    </source>
</evidence>
<evidence type="ECO:0000313" key="5">
    <source>
        <dbReference type="RefSeq" id="XP_030644892.1"/>
    </source>
</evidence>
<dbReference type="GeneID" id="115825208"/>
<keyword evidence="4" id="KW-1185">Reference proteome</keyword>
<feature type="domain" description="Myb/SANT-like DNA-binding" evidence="3">
    <location>
        <begin position="29"/>
        <end position="112"/>
    </location>
</feature>
<name>A0A6J2WMQ6_CHACN</name>
<evidence type="ECO:0000256" key="2">
    <source>
        <dbReference type="SAM" id="MobiDB-lite"/>
    </source>
</evidence>
<dbReference type="Pfam" id="PF13837">
    <property type="entry name" value="Myb_DNA-bind_4"/>
    <property type="match status" value="1"/>
</dbReference>
<dbReference type="InterPro" id="IPR044822">
    <property type="entry name" value="Myb_DNA-bind_4"/>
</dbReference>
<accession>A0A6J2WMQ6</accession>
<feature type="coiled-coil region" evidence="1">
    <location>
        <begin position="234"/>
        <end position="270"/>
    </location>
</feature>
<dbReference type="OrthoDB" id="10261408at2759"/>
<dbReference type="InParanoid" id="A0A6J2WMQ6"/>
<organism evidence="4 5">
    <name type="scientific">Chanos chanos</name>
    <name type="common">Milkfish</name>
    <name type="synonym">Mugil chanos</name>
    <dbReference type="NCBI Taxonomy" id="29144"/>
    <lineage>
        <taxon>Eukaryota</taxon>
        <taxon>Metazoa</taxon>
        <taxon>Chordata</taxon>
        <taxon>Craniata</taxon>
        <taxon>Vertebrata</taxon>
        <taxon>Euteleostomi</taxon>
        <taxon>Actinopterygii</taxon>
        <taxon>Neopterygii</taxon>
        <taxon>Teleostei</taxon>
        <taxon>Ostariophysi</taxon>
        <taxon>Gonorynchiformes</taxon>
        <taxon>Chanidae</taxon>
        <taxon>Chanos</taxon>
    </lineage>
</organism>
<sequence length="322" mass="37515">MDHASYVARMVSDEATDTNDRPEFTYKLSEEELGKFVRLRATNAALFTGRRNAAKMGWRAILREMGLQKKMTTVQAKKKWENLKKKYKELKNPPPGAQVNPTSWRWFKLMDDAVEGRLAESDLSVSMLSVPNDSKVLVGKKSRERGRRPCSSEIELLIDGEDTVDSEDPEQGELEMDGDQDDIEQERAMLDGEKLALENERMILEWERMVLFREQAGVERERAALDRDWASLRREKASVERKRAAVERDRAQLEKERVVMEREWEWLEQDRTVLNRQKGDVSEDCPETSEEADKSTDLDLEPAVLERRQKFLTLFEKLIENF</sequence>
<dbReference type="RefSeq" id="XP_030644892.1">
    <property type="nucleotide sequence ID" value="XM_030789032.1"/>
</dbReference>
<dbReference type="GO" id="GO:0005856">
    <property type="term" value="C:cytoskeleton"/>
    <property type="evidence" value="ECO:0007669"/>
    <property type="project" value="TreeGrafter"/>
</dbReference>
<gene>
    <name evidence="5" type="primary">LOC115825208</name>
</gene>